<dbReference type="KEGG" id="sawl:NGM29_11690"/>
<protein>
    <recommendedName>
        <fullName evidence="1">Peptidase M14 domain-containing protein</fullName>
    </recommendedName>
</protein>
<dbReference type="Proteomes" id="UP001056855">
    <property type="component" value="Chromosome"/>
</dbReference>
<dbReference type="RefSeq" id="WP_254156381.1">
    <property type="nucleotide sequence ID" value="NZ_CP100355.1"/>
</dbReference>
<sequence length="365" mass="40141">MTKASVDTMTYEEAVERIPDDPNLEFWVGSLEALEDQLRSLEHGSIAKLPDSAGGRPVRLVTYGAFEEPESRANFNSAVASRDPTNYADRERREKPVVCFVGPVHGHEVEGLTGLCSLLSILETGRDLRGRAQPTLRELTDECRVVILPCGNPDGLARFEPDSLQGLTLADLEFWGQGTWADDRLIGWPDAKQLHPMTGDDVGFLGCYFNDDGVNPMHDEPFAPMGVEAPAILDVVRREAPDVTVSLHSHGYPPTLHRPQFVPLQKQADSRSIHRAYNTLLADLDVPRLYLHDVTGESGRPGPYFNLVSAAYHVSGTTGVLHECPHGLSGDDVFQINHEGILDVQLALYEAILRHAVDPVEPAES</sequence>
<proteinExistence type="predicted"/>
<dbReference type="GO" id="GO:0008270">
    <property type="term" value="F:zinc ion binding"/>
    <property type="evidence" value="ECO:0007669"/>
    <property type="project" value="InterPro"/>
</dbReference>
<accession>A0A9E7SUY0</accession>
<dbReference type="EMBL" id="CP100355">
    <property type="protein sequence ID" value="UTF52451.1"/>
    <property type="molecule type" value="Genomic_DNA"/>
</dbReference>
<evidence type="ECO:0000313" key="2">
    <source>
        <dbReference type="EMBL" id="UTF52451.1"/>
    </source>
</evidence>
<gene>
    <name evidence="2" type="ORF">NGM29_11690</name>
</gene>
<name>A0A9E7SUY0_9EURY</name>
<dbReference type="GO" id="GO:0006508">
    <property type="term" value="P:proteolysis"/>
    <property type="evidence" value="ECO:0007669"/>
    <property type="project" value="InterPro"/>
</dbReference>
<dbReference type="AlphaFoldDB" id="A0A9E7SUY0"/>
<dbReference type="Gene3D" id="3.40.630.10">
    <property type="entry name" value="Zn peptidases"/>
    <property type="match status" value="1"/>
</dbReference>
<dbReference type="GeneID" id="73290718"/>
<dbReference type="GO" id="GO:0004181">
    <property type="term" value="F:metallocarboxypeptidase activity"/>
    <property type="evidence" value="ECO:0007669"/>
    <property type="project" value="InterPro"/>
</dbReference>
<dbReference type="InterPro" id="IPR000834">
    <property type="entry name" value="Peptidase_M14"/>
</dbReference>
<reference evidence="2" key="1">
    <citation type="submission" date="2022-06" db="EMBL/GenBank/DDBJ databases">
        <title>Diverse halophilic archaea isolated from saline environments.</title>
        <authorList>
            <person name="Cui H.-L."/>
        </authorList>
    </citation>
    <scope>NUCLEOTIDE SEQUENCE</scope>
    <source>
        <strain evidence="2">WLHS1</strain>
    </source>
</reference>
<feature type="domain" description="Peptidase M14" evidence="1">
    <location>
        <begin position="51"/>
        <end position="160"/>
    </location>
</feature>
<keyword evidence="3" id="KW-1185">Reference proteome</keyword>
<dbReference type="Pfam" id="PF00246">
    <property type="entry name" value="Peptidase_M14"/>
    <property type="match status" value="1"/>
</dbReference>
<evidence type="ECO:0000313" key="3">
    <source>
        <dbReference type="Proteomes" id="UP001056855"/>
    </source>
</evidence>
<evidence type="ECO:0000259" key="1">
    <source>
        <dbReference type="Pfam" id="PF00246"/>
    </source>
</evidence>
<organism evidence="2 3">
    <name type="scientific">Natronosalvus rutilus</name>
    <dbReference type="NCBI Taxonomy" id="2953753"/>
    <lineage>
        <taxon>Archaea</taxon>
        <taxon>Methanobacteriati</taxon>
        <taxon>Methanobacteriota</taxon>
        <taxon>Stenosarchaea group</taxon>
        <taxon>Halobacteria</taxon>
        <taxon>Halobacteriales</taxon>
        <taxon>Natrialbaceae</taxon>
        <taxon>Natronosalvus</taxon>
    </lineage>
</organism>
<dbReference type="SUPFAM" id="SSF53187">
    <property type="entry name" value="Zn-dependent exopeptidases"/>
    <property type="match status" value="1"/>
</dbReference>